<evidence type="ECO:0000256" key="1">
    <source>
        <dbReference type="SAM" id="MobiDB-lite"/>
    </source>
</evidence>
<evidence type="ECO:0000313" key="2">
    <source>
        <dbReference type="EMBL" id="KAF5761775.1"/>
    </source>
</evidence>
<accession>A0A9K3DUB1</accession>
<dbReference type="EMBL" id="MNCJ02000331">
    <property type="protein sequence ID" value="KAF5761775.1"/>
    <property type="molecule type" value="Genomic_DNA"/>
</dbReference>
<name>A0A9K3DUB1_HELAN</name>
<reference evidence="2" key="1">
    <citation type="journal article" date="2017" name="Nature">
        <title>The sunflower genome provides insights into oil metabolism, flowering and Asterid evolution.</title>
        <authorList>
            <person name="Badouin H."/>
            <person name="Gouzy J."/>
            <person name="Grassa C.J."/>
            <person name="Murat F."/>
            <person name="Staton S.E."/>
            <person name="Cottret L."/>
            <person name="Lelandais-Briere C."/>
            <person name="Owens G.L."/>
            <person name="Carrere S."/>
            <person name="Mayjonade B."/>
            <person name="Legrand L."/>
            <person name="Gill N."/>
            <person name="Kane N.C."/>
            <person name="Bowers J.E."/>
            <person name="Hubner S."/>
            <person name="Bellec A."/>
            <person name="Berard A."/>
            <person name="Berges H."/>
            <person name="Blanchet N."/>
            <person name="Boniface M.C."/>
            <person name="Brunel D."/>
            <person name="Catrice O."/>
            <person name="Chaidir N."/>
            <person name="Claudel C."/>
            <person name="Donnadieu C."/>
            <person name="Faraut T."/>
            <person name="Fievet G."/>
            <person name="Helmstetter N."/>
            <person name="King M."/>
            <person name="Knapp S.J."/>
            <person name="Lai Z."/>
            <person name="Le Paslier M.C."/>
            <person name="Lippi Y."/>
            <person name="Lorenzon L."/>
            <person name="Mandel J.R."/>
            <person name="Marage G."/>
            <person name="Marchand G."/>
            <person name="Marquand E."/>
            <person name="Bret-Mestries E."/>
            <person name="Morien E."/>
            <person name="Nambeesan S."/>
            <person name="Nguyen T."/>
            <person name="Pegot-Espagnet P."/>
            <person name="Pouilly N."/>
            <person name="Raftis F."/>
            <person name="Sallet E."/>
            <person name="Schiex T."/>
            <person name="Thomas J."/>
            <person name="Vandecasteele C."/>
            <person name="Vares D."/>
            <person name="Vear F."/>
            <person name="Vautrin S."/>
            <person name="Crespi M."/>
            <person name="Mangin B."/>
            <person name="Burke J.M."/>
            <person name="Salse J."/>
            <person name="Munos S."/>
            <person name="Vincourt P."/>
            <person name="Rieseberg L.H."/>
            <person name="Langlade N.B."/>
        </authorList>
    </citation>
    <scope>NUCLEOTIDE SEQUENCE</scope>
    <source>
        <tissue evidence="2">Leaves</tissue>
    </source>
</reference>
<proteinExistence type="predicted"/>
<protein>
    <submittedName>
        <fullName evidence="2">Uncharacterized protein</fullName>
    </submittedName>
</protein>
<feature type="region of interest" description="Disordered" evidence="1">
    <location>
        <begin position="93"/>
        <end position="114"/>
    </location>
</feature>
<sequence>MLLRQTKVVSMSDDSLPPLTVVTNCQTWLDLIIYSFSTARGAFTEEDITTRCHVTYPATTGRNQGCSIIGDPCNTHTFLSLSLSSAINTNLSLSSSTHPNLPGGGVPDRVGGTR</sequence>
<evidence type="ECO:0000313" key="3">
    <source>
        <dbReference type="Proteomes" id="UP000215914"/>
    </source>
</evidence>
<dbReference type="Proteomes" id="UP000215914">
    <property type="component" value="Unassembled WGS sequence"/>
</dbReference>
<gene>
    <name evidence="2" type="ORF">HanXRQr2_Chr16g0769021</name>
</gene>
<dbReference type="Gramene" id="mRNA:HanXRQr2_Chr16g0769021">
    <property type="protein sequence ID" value="CDS:HanXRQr2_Chr16g0769021.1"/>
    <property type="gene ID" value="HanXRQr2_Chr16g0769021"/>
</dbReference>
<reference evidence="2" key="2">
    <citation type="submission" date="2020-06" db="EMBL/GenBank/DDBJ databases">
        <title>Helianthus annuus Genome sequencing and assembly Release 2.</title>
        <authorList>
            <person name="Gouzy J."/>
            <person name="Langlade N."/>
            <person name="Munos S."/>
        </authorList>
    </citation>
    <scope>NUCLEOTIDE SEQUENCE</scope>
    <source>
        <tissue evidence="2">Leaves</tissue>
    </source>
</reference>
<organism evidence="2 3">
    <name type="scientific">Helianthus annuus</name>
    <name type="common">Common sunflower</name>
    <dbReference type="NCBI Taxonomy" id="4232"/>
    <lineage>
        <taxon>Eukaryota</taxon>
        <taxon>Viridiplantae</taxon>
        <taxon>Streptophyta</taxon>
        <taxon>Embryophyta</taxon>
        <taxon>Tracheophyta</taxon>
        <taxon>Spermatophyta</taxon>
        <taxon>Magnoliopsida</taxon>
        <taxon>eudicotyledons</taxon>
        <taxon>Gunneridae</taxon>
        <taxon>Pentapetalae</taxon>
        <taxon>asterids</taxon>
        <taxon>campanulids</taxon>
        <taxon>Asterales</taxon>
        <taxon>Asteraceae</taxon>
        <taxon>Asteroideae</taxon>
        <taxon>Heliantheae alliance</taxon>
        <taxon>Heliantheae</taxon>
        <taxon>Helianthus</taxon>
    </lineage>
</organism>
<dbReference type="AlphaFoldDB" id="A0A9K3DUB1"/>
<comment type="caution">
    <text evidence="2">The sequence shown here is derived from an EMBL/GenBank/DDBJ whole genome shotgun (WGS) entry which is preliminary data.</text>
</comment>
<keyword evidence="3" id="KW-1185">Reference proteome</keyword>